<dbReference type="SUPFAM" id="SSF53300">
    <property type="entry name" value="vWA-like"/>
    <property type="match status" value="1"/>
</dbReference>
<dbReference type="SMART" id="SM00327">
    <property type="entry name" value="VWA"/>
    <property type="match status" value="1"/>
</dbReference>
<feature type="chain" id="PRO_5032883071" evidence="2">
    <location>
        <begin position="22"/>
        <end position="384"/>
    </location>
</feature>
<comment type="caution">
    <text evidence="4">The sequence shown here is derived from an EMBL/GenBank/DDBJ whole genome shotgun (WGS) entry which is preliminary data.</text>
</comment>
<feature type="compositionally biased region" description="Basic and acidic residues" evidence="1">
    <location>
        <begin position="375"/>
        <end position="384"/>
    </location>
</feature>
<gene>
    <name evidence="4" type="ORF">ENJ65_01540</name>
</gene>
<dbReference type="Pfam" id="PF00092">
    <property type="entry name" value="VWA"/>
    <property type="match status" value="1"/>
</dbReference>
<sequence length="384" mass="43097">MKFRIVVLFWLGLWSASFASAAENMSAGAEKVSDVRVLIDMSGSMKKNDPNNLRVPALQLITQLIPEGQRSGVWTFGQYVNMMVKQGEVDAAWKDRAYQLAKEINSKGLFTNIEAVLEKSTWDWTRPDDKSNRSIILLTDGVVDISKDAGKNAESRRRILTDILPRLKQAGVTIHTIALSDDADKAFLRQLSSATEGWNEIAKDTSRLERVFLKMFEKAVPVETLPMTGNKILVDDSIKELTLLVFRKDGAETTSLLSPKGEAFDQHSKQKSLRWRHEARYDLITINKPMAGEWTVDAELDPDNRVMVVTDLKVRASRLPNLMLAEDVVAFYVELAEKGKTIRKPEFLDFVSVSLERSGHGEHQKTIPVTDDGVGQDKHANDGR</sequence>
<proteinExistence type="predicted"/>
<protein>
    <submittedName>
        <fullName evidence="4">VWA domain-containing protein</fullName>
    </submittedName>
</protein>
<dbReference type="PROSITE" id="PS50234">
    <property type="entry name" value="VWFA"/>
    <property type="match status" value="1"/>
</dbReference>
<feature type="domain" description="VWFA" evidence="3">
    <location>
        <begin position="34"/>
        <end position="216"/>
    </location>
</feature>
<evidence type="ECO:0000256" key="2">
    <source>
        <dbReference type="SAM" id="SignalP"/>
    </source>
</evidence>
<feature type="signal peptide" evidence="2">
    <location>
        <begin position="1"/>
        <end position="21"/>
    </location>
</feature>
<reference evidence="4" key="1">
    <citation type="journal article" date="2020" name="mSystems">
        <title>Genome- and Community-Level Interaction Insights into Carbon Utilization and Element Cycling Functions of Hydrothermarchaeota in Hydrothermal Sediment.</title>
        <authorList>
            <person name="Zhou Z."/>
            <person name="Liu Y."/>
            <person name="Xu W."/>
            <person name="Pan J."/>
            <person name="Luo Z.H."/>
            <person name="Li M."/>
        </authorList>
    </citation>
    <scope>NUCLEOTIDE SEQUENCE [LARGE SCALE GENOMIC DNA]</scope>
    <source>
        <strain evidence="4">HyVt-505</strain>
    </source>
</reference>
<dbReference type="InterPro" id="IPR002035">
    <property type="entry name" value="VWF_A"/>
</dbReference>
<feature type="region of interest" description="Disordered" evidence="1">
    <location>
        <begin position="359"/>
        <end position="384"/>
    </location>
</feature>
<dbReference type="EMBL" id="DRNF01000099">
    <property type="protein sequence ID" value="HHJ80298.1"/>
    <property type="molecule type" value="Genomic_DNA"/>
</dbReference>
<dbReference type="AlphaFoldDB" id="A0A832J7P0"/>
<accession>A0A832J7P0</accession>
<dbReference type="InterPro" id="IPR036465">
    <property type="entry name" value="vWFA_dom_sf"/>
</dbReference>
<dbReference type="Gene3D" id="3.40.50.410">
    <property type="entry name" value="von Willebrand factor, type A domain"/>
    <property type="match status" value="1"/>
</dbReference>
<evidence type="ECO:0000313" key="4">
    <source>
        <dbReference type="EMBL" id="HHJ80298.1"/>
    </source>
</evidence>
<name>A0A832J7P0_9GAMM</name>
<dbReference type="CDD" id="cd00198">
    <property type="entry name" value="vWFA"/>
    <property type="match status" value="1"/>
</dbReference>
<evidence type="ECO:0000256" key="1">
    <source>
        <dbReference type="SAM" id="MobiDB-lite"/>
    </source>
</evidence>
<feature type="non-terminal residue" evidence="4">
    <location>
        <position position="384"/>
    </location>
</feature>
<organism evidence="4">
    <name type="scientific">Candidatus Tenderia electrophaga</name>
    <dbReference type="NCBI Taxonomy" id="1748243"/>
    <lineage>
        <taxon>Bacteria</taxon>
        <taxon>Pseudomonadati</taxon>
        <taxon>Pseudomonadota</taxon>
        <taxon>Gammaproteobacteria</taxon>
        <taxon>Candidatus Tenderiales</taxon>
        <taxon>Candidatus Tenderiaceae</taxon>
        <taxon>Candidatus Tenderia</taxon>
    </lineage>
</organism>
<keyword evidence="2" id="KW-0732">Signal</keyword>
<evidence type="ECO:0000259" key="3">
    <source>
        <dbReference type="PROSITE" id="PS50234"/>
    </source>
</evidence>
<dbReference type="Proteomes" id="UP000885832">
    <property type="component" value="Unassembled WGS sequence"/>
</dbReference>